<dbReference type="Proteomes" id="UP000006729">
    <property type="component" value="Chromosome 2"/>
</dbReference>
<protein>
    <recommendedName>
        <fullName evidence="1">Protein kinase domain-containing protein</fullName>
    </recommendedName>
</protein>
<dbReference type="InterPro" id="IPR000719">
    <property type="entry name" value="Prot_kinase_dom"/>
</dbReference>
<sequence length="132" mass="14723">MVMCIVSLKPDNILLVSSRRGGNGTEFVPEIGDFGLNKKRKPDRYLRGTALFTAPESVVDHVQEAPSDIWALGCIVFGMLTGKPVWDLKPEATIEELLRKIGDELPEIPPQISKDGRDFLKGWKPVFRSIDC</sequence>
<evidence type="ECO:0000313" key="3">
    <source>
        <dbReference type="Proteomes" id="UP000006729"/>
    </source>
</evidence>
<dbReference type="PANTHER" id="PTHR48011">
    <property type="entry name" value="CCR4-NOT TRANSCRIPTIONAL COMPLEX SUBUNIT CAF120-RELATED"/>
    <property type="match status" value="1"/>
</dbReference>
<dbReference type="Gene3D" id="1.10.510.10">
    <property type="entry name" value="Transferase(Phosphotransferase) domain 1"/>
    <property type="match status" value="1"/>
</dbReference>
<evidence type="ECO:0000259" key="1">
    <source>
        <dbReference type="PROSITE" id="PS50011"/>
    </source>
</evidence>
<dbReference type="eggNOG" id="KOG0198">
    <property type="taxonomic scope" value="Eukaryota"/>
</dbReference>
<dbReference type="SUPFAM" id="SSF56112">
    <property type="entry name" value="Protein kinase-like (PK-like)"/>
    <property type="match status" value="1"/>
</dbReference>
<gene>
    <name evidence="2" type="ORF">POPTR_002G201100</name>
</gene>
<proteinExistence type="predicted"/>
<dbReference type="STRING" id="3694.B9GSD9"/>
<dbReference type="InParanoid" id="B9GSD9"/>
<organism evidence="2 3">
    <name type="scientific">Populus trichocarpa</name>
    <name type="common">Western balsam poplar</name>
    <name type="synonym">Populus balsamifera subsp. trichocarpa</name>
    <dbReference type="NCBI Taxonomy" id="3694"/>
    <lineage>
        <taxon>Eukaryota</taxon>
        <taxon>Viridiplantae</taxon>
        <taxon>Streptophyta</taxon>
        <taxon>Embryophyta</taxon>
        <taxon>Tracheophyta</taxon>
        <taxon>Spermatophyta</taxon>
        <taxon>Magnoliopsida</taxon>
        <taxon>eudicotyledons</taxon>
        <taxon>Gunneridae</taxon>
        <taxon>Pentapetalae</taxon>
        <taxon>rosids</taxon>
        <taxon>fabids</taxon>
        <taxon>Malpighiales</taxon>
        <taxon>Salicaceae</taxon>
        <taxon>Saliceae</taxon>
        <taxon>Populus</taxon>
    </lineage>
</organism>
<dbReference type="PROSITE" id="PS50011">
    <property type="entry name" value="PROTEIN_KINASE_DOM"/>
    <property type="match status" value="1"/>
</dbReference>
<dbReference type="GO" id="GO:0007165">
    <property type="term" value="P:signal transduction"/>
    <property type="evidence" value="ECO:0000318"/>
    <property type="project" value="GO_Central"/>
</dbReference>
<accession>B9GSD9</accession>
<dbReference type="PANTHER" id="PTHR48011:SF56">
    <property type="entry name" value="PROTEIN KINASE DOMAIN-CONTAINING PROTEIN"/>
    <property type="match status" value="1"/>
</dbReference>
<dbReference type="InterPro" id="IPR011009">
    <property type="entry name" value="Kinase-like_dom_sf"/>
</dbReference>
<dbReference type="GO" id="GO:0005524">
    <property type="term" value="F:ATP binding"/>
    <property type="evidence" value="ECO:0007669"/>
    <property type="project" value="InterPro"/>
</dbReference>
<dbReference type="AlphaFoldDB" id="B9GSD9"/>
<keyword evidence="3" id="KW-1185">Reference proteome</keyword>
<reference evidence="2 3" key="1">
    <citation type="journal article" date="2006" name="Science">
        <title>The genome of black cottonwood, Populus trichocarpa (Torr. &amp; Gray).</title>
        <authorList>
            <person name="Tuskan G.A."/>
            <person name="Difazio S."/>
            <person name="Jansson S."/>
            <person name="Bohlmann J."/>
            <person name="Grigoriev I."/>
            <person name="Hellsten U."/>
            <person name="Putnam N."/>
            <person name="Ralph S."/>
            <person name="Rombauts S."/>
            <person name="Salamov A."/>
            <person name="Schein J."/>
            <person name="Sterck L."/>
            <person name="Aerts A."/>
            <person name="Bhalerao R.R."/>
            <person name="Bhalerao R.P."/>
            <person name="Blaudez D."/>
            <person name="Boerjan W."/>
            <person name="Brun A."/>
            <person name="Brunner A."/>
            <person name="Busov V."/>
            <person name="Campbell M."/>
            <person name="Carlson J."/>
            <person name="Chalot M."/>
            <person name="Chapman J."/>
            <person name="Chen G.L."/>
            <person name="Cooper D."/>
            <person name="Coutinho P.M."/>
            <person name="Couturier J."/>
            <person name="Covert S."/>
            <person name="Cronk Q."/>
            <person name="Cunningham R."/>
            <person name="Davis J."/>
            <person name="Degroeve S."/>
            <person name="Dejardin A."/>
            <person name="Depamphilis C."/>
            <person name="Detter J."/>
            <person name="Dirks B."/>
            <person name="Dubchak I."/>
            <person name="Duplessis S."/>
            <person name="Ehlting J."/>
            <person name="Ellis B."/>
            <person name="Gendler K."/>
            <person name="Goodstein D."/>
            <person name="Gribskov M."/>
            <person name="Grimwood J."/>
            <person name="Groover A."/>
            <person name="Gunter L."/>
            <person name="Hamberger B."/>
            <person name="Heinze B."/>
            <person name="Helariutta Y."/>
            <person name="Henrissat B."/>
            <person name="Holligan D."/>
            <person name="Holt R."/>
            <person name="Huang W."/>
            <person name="Islam-Faridi N."/>
            <person name="Jones S."/>
            <person name="Jones-Rhoades M."/>
            <person name="Jorgensen R."/>
            <person name="Joshi C."/>
            <person name="Kangasjarvi J."/>
            <person name="Karlsson J."/>
            <person name="Kelleher C."/>
            <person name="Kirkpatrick R."/>
            <person name="Kirst M."/>
            <person name="Kohler A."/>
            <person name="Kalluri U."/>
            <person name="Larimer F."/>
            <person name="Leebens-Mack J."/>
            <person name="Leple J.C."/>
            <person name="Locascio P."/>
            <person name="Lou Y."/>
            <person name="Lucas S."/>
            <person name="Martin F."/>
            <person name="Montanini B."/>
            <person name="Napoli C."/>
            <person name="Nelson D.R."/>
            <person name="Nelson C."/>
            <person name="Nieminen K."/>
            <person name="Nilsson O."/>
            <person name="Pereda V."/>
            <person name="Peter G."/>
            <person name="Philippe R."/>
            <person name="Pilate G."/>
            <person name="Poliakov A."/>
            <person name="Razumovskaya J."/>
            <person name="Richardson P."/>
            <person name="Rinaldi C."/>
            <person name="Ritland K."/>
            <person name="Rouze P."/>
            <person name="Ryaboy D."/>
            <person name="Schmutz J."/>
            <person name="Schrader J."/>
            <person name="Segerman B."/>
            <person name="Shin H."/>
            <person name="Siddiqui A."/>
            <person name="Sterky F."/>
            <person name="Terry A."/>
            <person name="Tsai C.J."/>
            <person name="Uberbacher E."/>
            <person name="Unneberg P."/>
            <person name="Vahala J."/>
            <person name="Wall K."/>
            <person name="Wessler S."/>
            <person name="Yang G."/>
            <person name="Yin T."/>
            <person name="Douglas C."/>
            <person name="Marra M."/>
            <person name="Sandberg G."/>
            <person name="Van de Peer Y."/>
            <person name="Rokhsar D."/>
        </authorList>
    </citation>
    <scope>NUCLEOTIDE SEQUENCE [LARGE SCALE GENOMIC DNA]</scope>
    <source>
        <strain evidence="3">cv. Nisqually</strain>
    </source>
</reference>
<dbReference type="InterPro" id="IPR052751">
    <property type="entry name" value="Plant_MAPKKK"/>
</dbReference>
<dbReference type="Pfam" id="PF00069">
    <property type="entry name" value="Pkinase"/>
    <property type="match status" value="1"/>
</dbReference>
<evidence type="ECO:0000313" key="2">
    <source>
        <dbReference type="EMBL" id="PNT50710.1"/>
    </source>
</evidence>
<dbReference type="HOGENOM" id="CLU_1920687_0_0_1"/>
<name>B9GSD9_POPTR</name>
<feature type="domain" description="Protein kinase" evidence="1">
    <location>
        <begin position="1"/>
        <end position="132"/>
    </location>
</feature>
<dbReference type="GO" id="GO:0004672">
    <property type="term" value="F:protein kinase activity"/>
    <property type="evidence" value="ECO:0000318"/>
    <property type="project" value="GO_Central"/>
</dbReference>
<dbReference type="EMBL" id="CM009291">
    <property type="protein sequence ID" value="PNT50710.1"/>
    <property type="molecule type" value="Genomic_DNA"/>
</dbReference>